<dbReference type="STRING" id="696281.Desru_3515"/>
<dbReference type="SUPFAM" id="SSF46689">
    <property type="entry name" value="Homeodomain-like"/>
    <property type="match status" value="1"/>
</dbReference>
<dbReference type="SUPFAM" id="SSF48498">
    <property type="entry name" value="Tetracyclin repressor-like, C-terminal domain"/>
    <property type="match status" value="1"/>
</dbReference>
<dbReference type="InterPro" id="IPR036271">
    <property type="entry name" value="Tet_transcr_reg_TetR-rel_C_sf"/>
</dbReference>
<dbReference type="Pfam" id="PF00440">
    <property type="entry name" value="TetR_N"/>
    <property type="match status" value="1"/>
</dbReference>
<name>F6DMF7_DESRL</name>
<keyword evidence="5" id="KW-1185">Reference proteome</keyword>
<proteinExistence type="predicted"/>
<dbReference type="InterPro" id="IPR050624">
    <property type="entry name" value="HTH-type_Tx_Regulator"/>
</dbReference>
<keyword evidence="1 2" id="KW-0238">DNA-binding</keyword>
<accession>F6DMF7</accession>
<evidence type="ECO:0000256" key="2">
    <source>
        <dbReference type="PROSITE-ProRule" id="PRU00335"/>
    </source>
</evidence>
<dbReference type="Proteomes" id="UP000009234">
    <property type="component" value="Chromosome"/>
</dbReference>
<organism evidence="4 5">
    <name type="scientific">Desulforamulus ruminis (strain ATCC 23193 / DSM 2154 / NCIMB 8452 / DL)</name>
    <name type="common">Desulfotomaculum ruminis</name>
    <dbReference type="NCBI Taxonomy" id="696281"/>
    <lineage>
        <taxon>Bacteria</taxon>
        <taxon>Bacillati</taxon>
        <taxon>Bacillota</taxon>
        <taxon>Clostridia</taxon>
        <taxon>Eubacteriales</taxon>
        <taxon>Peptococcaceae</taxon>
        <taxon>Desulforamulus</taxon>
    </lineage>
</organism>
<dbReference type="OrthoDB" id="268339at2"/>
<evidence type="ECO:0000313" key="5">
    <source>
        <dbReference type="Proteomes" id="UP000009234"/>
    </source>
</evidence>
<dbReference type="InterPro" id="IPR013570">
    <property type="entry name" value="Tscrpt_reg_YsiA_C"/>
</dbReference>
<dbReference type="InterPro" id="IPR023772">
    <property type="entry name" value="DNA-bd_HTH_TetR-type_CS"/>
</dbReference>
<dbReference type="PANTHER" id="PTHR43479:SF11">
    <property type="entry name" value="ACREF_ENVCD OPERON REPRESSOR-RELATED"/>
    <property type="match status" value="1"/>
</dbReference>
<protein>
    <submittedName>
        <fullName evidence="4">Regulatory protein TetR</fullName>
    </submittedName>
</protein>
<dbReference type="Pfam" id="PF08359">
    <property type="entry name" value="TetR_C_4"/>
    <property type="match status" value="1"/>
</dbReference>
<dbReference type="PROSITE" id="PS50977">
    <property type="entry name" value="HTH_TETR_2"/>
    <property type="match status" value="1"/>
</dbReference>
<dbReference type="PANTHER" id="PTHR43479">
    <property type="entry name" value="ACREF/ENVCD OPERON REPRESSOR-RELATED"/>
    <property type="match status" value="1"/>
</dbReference>
<dbReference type="AlphaFoldDB" id="F6DMF7"/>
<dbReference type="EMBL" id="CP002780">
    <property type="protein sequence ID" value="AEG61718.1"/>
    <property type="molecule type" value="Genomic_DNA"/>
</dbReference>
<dbReference type="InterPro" id="IPR001647">
    <property type="entry name" value="HTH_TetR"/>
</dbReference>
<sequence length="200" mass="23297">MSEDLSRRDRKKLRAKKSISEIALEMFLDKGFAETTIAEIMDKADLGVGTFYNYFESKEDILKYCLAEKINGAQQTFENTKEANMNAASKLSNLLMTIGKTYEENRKLLMMYMHFYRSNKHTHRHPPHMIEFQEIISSIIKEGQEKGEFRKDIPLEIMVELFKGILKTSMTSKTGIPFLENLKYKLNLFFEGVILNKETD</sequence>
<dbReference type="InterPro" id="IPR009057">
    <property type="entry name" value="Homeodomain-like_sf"/>
</dbReference>
<dbReference type="PRINTS" id="PR00455">
    <property type="entry name" value="HTHTETR"/>
</dbReference>
<dbReference type="Gene3D" id="1.10.357.10">
    <property type="entry name" value="Tetracycline Repressor, domain 2"/>
    <property type="match status" value="1"/>
</dbReference>
<gene>
    <name evidence="4" type="ordered locus">Desru_3515</name>
</gene>
<dbReference type="GO" id="GO:0003677">
    <property type="term" value="F:DNA binding"/>
    <property type="evidence" value="ECO:0007669"/>
    <property type="project" value="UniProtKB-UniRule"/>
</dbReference>
<evidence type="ECO:0000259" key="3">
    <source>
        <dbReference type="PROSITE" id="PS50977"/>
    </source>
</evidence>
<dbReference type="HOGENOM" id="CLU_069356_12_2_9"/>
<reference evidence="4 5" key="2">
    <citation type="journal article" date="2012" name="Stand. Genomic Sci.">
        <title>Complete genome sequence of the sulfate-reducing firmicute Desulfotomaculum ruminis type strain (DL(T)).</title>
        <authorList>
            <person name="Spring S."/>
            <person name="Visser M."/>
            <person name="Lu M."/>
            <person name="Copeland A."/>
            <person name="Lapidus A."/>
            <person name="Lucas S."/>
            <person name="Cheng J.F."/>
            <person name="Han C."/>
            <person name="Tapia R."/>
            <person name="Goodwin L.A."/>
            <person name="Pitluck S."/>
            <person name="Ivanova N."/>
            <person name="Land M."/>
            <person name="Hauser L."/>
            <person name="Larimer F."/>
            <person name="Rohde M."/>
            <person name="Goker M."/>
            <person name="Detter J.C."/>
            <person name="Kyrpides N.C."/>
            <person name="Woyke T."/>
            <person name="Schaap P.J."/>
            <person name="Plugge C.M."/>
            <person name="Muyzer G."/>
            <person name="Kuever J."/>
            <person name="Pereira I.A."/>
            <person name="Parshina S.N."/>
            <person name="Bernier-Latmani R."/>
            <person name="Stams A.J."/>
            <person name="Klenk H.P."/>
        </authorList>
    </citation>
    <scope>NUCLEOTIDE SEQUENCE [LARGE SCALE GENOMIC DNA]</scope>
    <source>
        <strain evidence="5">ATCC 23193 / DSM 2154 / NCIB 8452 / DL</strain>
    </source>
</reference>
<dbReference type="RefSeq" id="WP_013843464.1">
    <property type="nucleotide sequence ID" value="NC_015589.1"/>
</dbReference>
<feature type="DNA-binding region" description="H-T-H motif" evidence="2">
    <location>
        <begin position="36"/>
        <end position="55"/>
    </location>
</feature>
<dbReference type="KEGG" id="dru:Desru_3515"/>
<evidence type="ECO:0000256" key="1">
    <source>
        <dbReference type="ARBA" id="ARBA00023125"/>
    </source>
</evidence>
<reference evidence="5" key="1">
    <citation type="submission" date="2011-05" db="EMBL/GenBank/DDBJ databases">
        <title>Complete sequence of Desulfotomaculum ruminis DSM 2154.</title>
        <authorList>
            <person name="Lucas S."/>
            <person name="Copeland A."/>
            <person name="Lapidus A."/>
            <person name="Cheng J.-F."/>
            <person name="Goodwin L."/>
            <person name="Pitluck S."/>
            <person name="Lu M."/>
            <person name="Detter J.C."/>
            <person name="Han C."/>
            <person name="Tapia R."/>
            <person name="Land M."/>
            <person name="Hauser L."/>
            <person name="Kyrpides N."/>
            <person name="Ivanova N."/>
            <person name="Mikhailova N."/>
            <person name="Pagani I."/>
            <person name="Stams A.J.M."/>
            <person name="Plugge C.M."/>
            <person name="Muyzer G."/>
            <person name="Kuever J."/>
            <person name="Parshina S.N."/>
            <person name="Ivanova A.E."/>
            <person name="Nazina T.N."/>
            <person name="Brambilla E."/>
            <person name="Spring S."/>
            <person name="Klenk H.-P."/>
            <person name="Woyke T."/>
        </authorList>
    </citation>
    <scope>NUCLEOTIDE SEQUENCE [LARGE SCALE GENOMIC DNA]</scope>
    <source>
        <strain evidence="5">ATCC 23193 / DSM 2154 / NCIB 8452 / DL</strain>
    </source>
</reference>
<feature type="domain" description="HTH tetR-type" evidence="3">
    <location>
        <begin position="13"/>
        <end position="73"/>
    </location>
</feature>
<evidence type="ECO:0000313" key="4">
    <source>
        <dbReference type="EMBL" id="AEG61718.1"/>
    </source>
</evidence>
<dbReference type="PROSITE" id="PS01081">
    <property type="entry name" value="HTH_TETR_1"/>
    <property type="match status" value="1"/>
</dbReference>
<dbReference type="eggNOG" id="COG1309">
    <property type="taxonomic scope" value="Bacteria"/>
</dbReference>